<dbReference type="PANTHER" id="PTHR43065:SF46">
    <property type="entry name" value="C4-DICARBOXYLATE TRANSPORT SENSOR PROTEIN DCTB"/>
    <property type="match status" value="1"/>
</dbReference>
<sequence>MIILLTILIVAAIALFIVKAKNPSAYWMALMLVGWFLSMAGLILFFSKYGGFYYHVNLVLFLDDRIRQLLLTSPISIDWISRLITVGRSIFIFSLTGLSLRLFYNRPFSEIWSKYVFNAVLPLANLWFYDPLVYRSMLGLMERNATFVISLITRAWVIGSTVIALAVMVWRYRRMSIPWAKSRLKHILLGVFSLVAFYFYLAFLGPLQVTDARTYYFLYWDFSNFNPPLTTLDWYIGIGFTGFTSIWSIFAIWKYTEVQEQFGKPDLLLARKLKTANMGVRVFTHGMKNQLLMTQLLVDQTRQMARSEAAPAAEAVVQNLDKIGEIVGQTLSRLDLLYQSFKTSSLELRPLSNEELLQQTLRRIKAVPEHIRLESRLDDHCLLLADEFHLSETLANIVINALEAIPADRPGQVTIRCYVEDRWCVIRVSDNGAGIAKEQLQQIFDPFFSSKNSTKNWGVGLSYAKQIVQGHFGHILVKSQVGQGSQFDIFLPVYSVGS</sequence>
<evidence type="ECO:0000256" key="4">
    <source>
        <dbReference type="ARBA" id="ARBA00022741"/>
    </source>
</evidence>
<feature type="transmembrane region" description="Helical" evidence="8">
    <location>
        <begin position="184"/>
        <end position="203"/>
    </location>
</feature>
<keyword evidence="11" id="KW-1185">Reference proteome</keyword>
<keyword evidence="8" id="KW-0812">Transmembrane</keyword>
<dbReference type="Pfam" id="PF02518">
    <property type="entry name" value="HATPase_c"/>
    <property type="match status" value="1"/>
</dbReference>
<keyword evidence="8" id="KW-0472">Membrane</keyword>
<evidence type="ECO:0000256" key="6">
    <source>
        <dbReference type="ARBA" id="ARBA00022840"/>
    </source>
</evidence>
<keyword evidence="7" id="KW-0902">Two-component regulatory system</keyword>
<evidence type="ECO:0000259" key="9">
    <source>
        <dbReference type="PROSITE" id="PS50109"/>
    </source>
</evidence>
<evidence type="ECO:0000313" key="11">
    <source>
        <dbReference type="Proteomes" id="UP000295008"/>
    </source>
</evidence>
<dbReference type="GO" id="GO:0004673">
    <property type="term" value="F:protein histidine kinase activity"/>
    <property type="evidence" value="ECO:0007669"/>
    <property type="project" value="UniProtKB-EC"/>
</dbReference>
<evidence type="ECO:0000313" key="10">
    <source>
        <dbReference type="EMBL" id="TCL61887.1"/>
    </source>
</evidence>
<evidence type="ECO:0000256" key="8">
    <source>
        <dbReference type="SAM" id="Phobius"/>
    </source>
</evidence>
<dbReference type="EC" id="2.7.13.3" evidence="2"/>
<dbReference type="InterPro" id="IPR004358">
    <property type="entry name" value="Sig_transdc_His_kin-like_C"/>
</dbReference>
<evidence type="ECO:0000256" key="2">
    <source>
        <dbReference type="ARBA" id="ARBA00012438"/>
    </source>
</evidence>
<dbReference type="PROSITE" id="PS50109">
    <property type="entry name" value="HIS_KIN"/>
    <property type="match status" value="1"/>
</dbReference>
<gene>
    <name evidence="10" type="ORF">EDC14_103159</name>
</gene>
<dbReference type="InterPro" id="IPR003594">
    <property type="entry name" value="HATPase_dom"/>
</dbReference>
<keyword evidence="5 10" id="KW-0418">Kinase</keyword>
<dbReference type="EMBL" id="SLUN01000031">
    <property type="protein sequence ID" value="TCL61887.1"/>
    <property type="molecule type" value="Genomic_DNA"/>
</dbReference>
<evidence type="ECO:0000256" key="3">
    <source>
        <dbReference type="ARBA" id="ARBA00022679"/>
    </source>
</evidence>
<accession>A0A4V2QCZ6</accession>
<feature type="transmembrane region" description="Helical" evidence="8">
    <location>
        <begin position="234"/>
        <end position="253"/>
    </location>
</feature>
<reference evidence="10 11" key="1">
    <citation type="submission" date="2019-03" db="EMBL/GenBank/DDBJ databases">
        <title>Genomic Encyclopedia of Type Strains, Phase IV (KMG-IV): sequencing the most valuable type-strain genomes for metagenomic binning, comparative biology and taxonomic classification.</title>
        <authorList>
            <person name="Goeker M."/>
        </authorList>
    </citation>
    <scope>NUCLEOTIDE SEQUENCE [LARGE SCALE GENOMIC DNA]</scope>
    <source>
        <strain evidence="10 11">LX-B</strain>
    </source>
</reference>
<dbReference type="PANTHER" id="PTHR43065">
    <property type="entry name" value="SENSOR HISTIDINE KINASE"/>
    <property type="match status" value="1"/>
</dbReference>
<name>A0A4V2QCZ6_HYDET</name>
<keyword evidence="4" id="KW-0547">Nucleotide-binding</keyword>
<comment type="caution">
    <text evidence="10">The sequence shown here is derived from an EMBL/GenBank/DDBJ whole genome shotgun (WGS) entry which is preliminary data.</text>
</comment>
<dbReference type="SMART" id="SM00387">
    <property type="entry name" value="HATPase_c"/>
    <property type="match status" value="1"/>
</dbReference>
<keyword evidence="3" id="KW-0808">Transferase</keyword>
<evidence type="ECO:0000256" key="5">
    <source>
        <dbReference type="ARBA" id="ARBA00022777"/>
    </source>
</evidence>
<dbReference type="PRINTS" id="PR00344">
    <property type="entry name" value="BCTRLSENSOR"/>
</dbReference>
<dbReference type="Proteomes" id="UP000295008">
    <property type="component" value="Unassembled WGS sequence"/>
</dbReference>
<dbReference type="SUPFAM" id="SSF55874">
    <property type="entry name" value="ATPase domain of HSP90 chaperone/DNA topoisomerase II/histidine kinase"/>
    <property type="match status" value="1"/>
</dbReference>
<dbReference type="InterPro" id="IPR005467">
    <property type="entry name" value="His_kinase_dom"/>
</dbReference>
<feature type="transmembrane region" description="Helical" evidence="8">
    <location>
        <begin position="36"/>
        <end position="62"/>
    </location>
</feature>
<evidence type="ECO:0000256" key="1">
    <source>
        <dbReference type="ARBA" id="ARBA00000085"/>
    </source>
</evidence>
<feature type="transmembrane region" description="Helical" evidence="8">
    <location>
        <begin position="147"/>
        <end position="172"/>
    </location>
</feature>
<evidence type="ECO:0000256" key="7">
    <source>
        <dbReference type="ARBA" id="ARBA00023012"/>
    </source>
</evidence>
<dbReference type="GO" id="GO:0005524">
    <property type="term" value="F:ATP binding"/>
    <property type="evidence" value="ECO:0007669"/>
    <property type="project" value="UniProtKB-KW"/>
</dbReference>
<feature type="domain" description="Histidine kinase" evidence="9">
    <location>
        <begin position="282"/>
        <end position="495"/>
    </location>
</feature>
<proteinExistence type="predicted"/>
<dbReference type="InterPro" id="IPR036890">
    <property type="entry name" value="HATPase_C_sf"/>
</dbReference>
<dbReference type="Gene3D" id="3.30.565.10">
    <property type="entry name" value="Histidine kinase-like ATPase, C-terminal domain"/>
    <property type="match status" value="1"/>
</dbReference>
<keyword evidence="6" id="KW-0067">ATP-binding</keyword>
<keyword evidence="8" id="KW-1133">Transmembrane helix</keyword>
<organism evidence="10 11">
    <name type="scientific">Hydrogenispora ethanolica</name>
    <dbReference type="NCBI Taxonomy" id="1082276"/>
    <lineage>
        <taxon>Bacteria</taxon>
        <taxon>Bacillati</taxon>
        <taxon>Bacillota</taxon>
        <taxon>Hydrogenispora</taxon>
    </lineage>
</organism>
<protein>
    <recommendedName>
        <fullName evidence="2">histidine kinase</fullName>
        <ecNumber evidence="2">2.7.13.3</ecNumber>
    </recommendedName>
</protein>
<dbReference type="GO" id="GO:0000160">
    <property type="term" value="P:phosphorelay signal transduction system"/>
    <property type="evidence" value="ECO:0007669"/>
    <property type="project" value="UniProtKB-KW"/>
</dbReference>
<dbReference type="AlphaFoldDB" id="A0A4V2QCZ6"/>
<dbReference type="RefSeq" id="WP_132016127.1">
    <property type="nucleotide sequence ID" value="NZ_SLUN01000031.1"/>
</dbReference>
<comment type="catalytic activity">
    <reaction evidence="1">
        <text>ATP + protein L-histidine = ADP + protein N-phospho-L-histidine.</text>
        <dbReference type="EC" id="2.7.13.3"/>
    </reaction>
</comment>
<dbReference type="OrthoDB" id="9121833at2"/>